<sequence>MGLAGEKKRMKLSHDPNNTRWTNDNSSFGLKIMTSQGWQPGEYLGAKDAAHAEFHTAANASHIRVSVKDDNLGLGAKIGAGVGHGECTGLDAFKNLLGRLNGKDEDEIVKEQESRDDLRRAIYSERKWGTQRFVSGGFLIGDKIQILIDAEAERIRKLALGESRGSSSDTSSDDSEEEEVAPVEKTKKSKKRKLEVLEETEPQVVAFKVKKSKQKSKKERKTQDIAEEESAPSEDEKAAKKSKKSKKSKKDRRSKTEAGDPEEESDIKQRKKEKKDKKEKKRKEKAGSDDEETEKQKKKREKKERRERKKKAAEEDSSDASEASSLSVKESTPIATPSSIKANPMLQGRHAVRSRYIAQKRLASMDAASLNQIFMIKSQ</sequence>
<evidence type="ECO:0000256" key="3">
    <source>
        <dbReference type="ARBA" id="ARBA00022552"/>
    </source>
</evidence>
<dbReference type="SMART" id="SM00443">
    <property type="entry name" value="G_patch"/>
    <property type="match status" value="1"/>
</dbReference>
<dbReference type="PANTHER" id="PTHR23149">
    <property type="entry name" value="G PATCH DOMAIN CONTAINING PROTEIN"/>
    <property type="match status" value="1"/>
</dbReference>
<evidence type="ECO:0000313" key="11">
    <source>
        <dbReference type="Proteomes" id="UP000178912"/>
    </source>
</evidence>
<dbReference type="GO" id="GO:0003676">
    <property type="term" value="F:nucleic acid binding"/>
    <property type="evidence" value="ECO:0007669"/>
    <property type="project" value="InterPro"/>
</dbReference>
<feature type="compositionally biased region" description="Basic residues" evidence="8">
    <location>
        <begin position="296"/>
        <end position="311"/>
    </location>
</feature>
<evidence type="ECO:0000256" key="4">
    <source>
        <dbReference type="ARBA" id="ARBA00023242"/>
    </source>
</evidence>
<feature type="compositionally biased region" description="Polar residues" evidence="8">
    <location>
        <begin position="326"/>
        <end position="341"/>
    </location>
</feature>
<evidence type="ECO:0000259" key="9">
    <source>
        <dbReference type="PROSITE" id="PS50174"/>
    </source>
</evidence>
<feature type="compositionally biased region" description="Basic residues" evidence="8">
    <location>
        <begin position="208"/>
        <end position="220"/>
    </location>
</feature>
<dbReference type="GO" id="GO:0005730">
    <property type="term" value="C:nucleolus"/>
    <property type="evidence" value="ECO:0007669"/>
    <property type="project" value="UniProtKB-SubCell"/>
</dbReference>
<keyword evidence="3" id="KW-0698">rRNA processing</keyword>
<keyword evidence="11" id="KW-1185">Reference proteome</keyword>
<evidence type="ECO:0000256" key="6">
    <source>
        <dbReference type="ARBA" id="ARBA00041961"/>
    </source>
</evidence>
<evidence type="ECO:0000313" key="10">
    <source>
        <dbReference type="EMBL" id="CZS94280.1"/>
    </source>
</evidence>
<dbReference type="InterPro" id="IPR000467">
    <property type="entry name" value="G_patch_dom"/>
</dbReference>
<evidence type="ECO:0000256" key="5">
    <source>
        <dbReference type="ARBA" id="ARBA00038007"/>
    </source>
</evidence>
<proteinExistence type="inferred from homology"/>
<dbReference type="AlphaFoldDB" id="A0A1E1K8P3"/>
<feature type="region of interest" description="Disordered" evidence="8">
    <location>
        <begin position="1"/>
        <end position="23"/>
    </location>
</feature>
<dbReference type="Pfam" id="PF01585">
    <property type="entry name" value="G-patch"/>
    <property type="match status" value="1"/>
</dbReference>
<dbReference type="PROSITE" id="PS50174">
    <property type="entry name" value="G_PATCH"/>
    <property type="match status" value="1"/>
</dbReference>
<dbReference type="InterPro" id="IPR050656">
    <property type="entry name" value="PINX1"/>
</dbReference>
<feature type="compositionally biased region" description="Acidic residues" evidence="8">
    <location>
        <begin position="171"/>
        <end position="181"/>
    </location>
</feature>
<comment type="function">
    <text evidence="7">Involved in rRNA-processing at A0, A1 and A2 sites and negatively regulates telomerase.</text>
</comment>
<dbReference type="GO" id="GO:0006364">
    <property type="term" value="P:rRNA processing"/>
    <property type="evidence" value="ECO:0007669"/>
    <property type="project" value="UniProtKB-KW"/>
</dbReference>
<dbReference type="OrthoDB" id="29523at2759"/>
<evidence type="ECO:0000256" key="1">
    <source>
        <dbReference type="ARBA" id="ARBA00004604"/>
    </source>
</evidence>
<organism evidence="10 11">
    <name type="scientific">Rhynchosporium agropyri</name>
    <dbReference type="NCBI Taxonomy" id="914238"/>
    <lineage>
        <taxon>Eukaryota</taxon>
        <taxon>Fungi</taxon>
        <taxon>Dikarya</taxon>
        <taxon>Ascomycota</taxon>
        <taxon>Pezizomycotina</taxon>
        <taxon>Leotiomycetes</taxon>
        <taxon>Helotiales</taxon>
        <taxon>Ploettnerulaceae</taxon>
        <taxon>Rhynchosporium</taxon>
    </lineage>
</organism>
<name>A0A1E1K8P3_9HELO</name>
<feature type="compositionally biased region" description="Basic residues" evidence="8">
    <location>
        <begin position="240"/>
        <end position="253"/>
    </location>
</feature>
<evidence type="ECO:0000256" key="8">
    <source>
        <dbReference type="SAM" id="MobiDB-lite"/>
    </source>
</evidence>
<dbReference type="Proteomes" id="UP000178912">
    <property type="component" value="Unassembled WGS sequence"/>
</dbReference>
<evidence type="ECO:0000256" key="2">
    <source>
        <dbReference type="ARBA" id="ARBA00022517"/>
    </source>
</evidence>
<dbReference type="PANTHER" id="PTHR23149:SF31">
    <property type="entry name" value="PROTEIN PXR1"/>
    <property type="match status" value="1"/>
</dbReference>
<comment type="similarity">
    <text evidence="5">Belongs to the PINX1 family.</text>
</comment>
<comment type="subcellular location">
    <subcellularLocation>
        <location evidence="1">Nucleus</location>
        <location evidence="1">Nucleolus</location>
    </subcellularLocation>
</comment>
<evidence type="ECO:0000256" key="7">
    <source>
        <dbReference type="ARBA" id="ARBA00043878"/>
    </source>
</evidence>
<protein>
    <recommendedName>
        <fullName evidence="6">PinX1-related protein 1</fullName>
    </recommendedName>
</protein>
<feature type="domain" description="G-patch" evidence="9">
    <location>
        <begin position="25"/>
        <end position="79"/>
    </location>
</feature>
<dbReference type="EMBL" id="FJUX01000018">
    <property type="protein sequence ID" value="CZS94280.1"/>
    <property type="molecule type" value="Genomic_DNA"/>
</dbReference>
<reference evidence="11" key="1">
    <citation type="submission" date="2016-03" db="EMBL/GenBank/DDBJ databases">
        <authorList>
            <person name="Guldener U."/>
        </authorList>
    </citation>
    <scope>NUCLEOTIDE SEQUENCE [LARGE SCALE GENOMIC DNA]</scope>
    <source>
        <strain evidence="11">04CH-RAC-A.6.1</strain>
    </source>
</reference>
<keyword evidence="2" id="KW-0690">Ribosome biogenesis</keyword>
<gene>
    <name evidence="10" type="ORF">RAG0_04323</name>
</gene>
<feature type="compositionally biased region" description="Basic residues" evidence="8">
    <location>
        <begin position="269"/>
        <end position="284"/>
    </location>
</feature>
<feature type="region of interest" description="Disordered" evidence="8">
    <location>
        <begin position="161"/>
        <end position="348"/>
    </location>
</feature>
<accession>A0A1E1K8P3</accession>
<keyword evidence="4" id="KW-0539">Nucleus</keyword>